<organism evidence="2 3">
    <name type="scientific">Nocardioides islandensis</name>
    <dbReference type="NCBI Taxonomy" id="433663"/>
    <lineage>
        <taxon>Bacteria</taxon>
        <taxon>Bacillati</taxon>
        <taxon>Actinomycetota</taxon>
        <taxon>Actinomycetes</taxon>
        <taxon>Propionibacteriales</taxon>
        <taxon>Nocardioidaceae</taxon>
        <taxon>Nocardioides</taxon>
    </lineage>
</organism>
<dbReference type="AlphaFoldDB" id="A0A930VKB3"/>
<sequence>MTTATRLTGAALSTLLVIGTGTLASAPAKASETAPVDAGTGSTAMPNQVLRRGCHRYGYTYSVGTSTGDWVLETFLVDPDGRSVSSGVFSSDSEPDSGSAAFGLCRSVTRSGRFTITGRLTTYDGWDDAVSWITPTTVRLHRRR</sequence>
<comment type="caution">
    <text evidence="2">The sequence shown here is derived from an EMBL/GenBank/DDBJ whole genome shotgun (WGS) entry which is preliminary data.</text>
</comment>
<evidence type="ECO:0000313" key="3">
    <source>
        <dbReference type="Proteomes" id="UP000640489"/>
    </source>
</evidence>
<evidence type="ECO:0000256" key="1">
    <source>
        <dbReference type="SAM" id="SignalP"/>
    </source>
</evidence>
<dbReference type="Proteomes" id="UP000640489">
    <property type="component" value="Unassembled WGS sequence"/>
</dbReference>
<evidence type="ECO:0008006" key="4">
    <source>
        <dbReference type="Google" id="ProtNLM"/>
    </source>
</evidence>
<name>A0A930VKB3_9ACTN</name>
<reference evidence="2" key="1">
    <citation type="submission" date="2020-11" db="EMBL/GenBank/DDBJ databases">
        <title>Nocardioides sp. nov., isolated from Soil of Cynanchum wilfordii Hemsley rhizosphere.</title>
        <authorList>
            <person name="Lee J.-S."/>
            <person name="Suh M.K."/>
            <person name="Kim J.-S."/>
        </authorList>
    </citation>
    <scope>NUCLEOTIDE SEQUENCE</scope>
    <source>
        <strain evidence="2">KCTC 19275</strain>
    </source>
</reference>
<dbReference type="EMBL" id="JADKPN010000024">
    <property type="protein sequence ID" value="MBF4766117.1"/>
    <property type="molecule type" value="Genomic_DNA"/>
</dbReference>
<gene>
    <name evidence="2" type="ORF">ISU07_23525</name>
</gene>
<accession>A0A930VKB3</accession>
<proteinExistence type="predicted"/>
<protein>
    <recommendedName>
        <fullName evidence="4">Secreted protein</fullName>
    </recommendedName>
</protein>
<keyword evidence="3" id="KW-1185">Reference proteome</keyword>
<evidence type="ECO:0000313" key="2">
    <source>
        <dbReference type="EMBL" id="MBF4766117.1"/>
    </source>
</evidence>
<feature type="chain" id="PRO_5037565542" description="Secreted protein" evidence="1">
    <location>
        <begin position="31"/>
        <end position="144"/>
    </location>
</feature>
<dbReference type="RefSeq" id="WP_194709302.1">
    <property type="nucleotide sequence ID" value="NZ_JADKPN010000024.1"/>
</dbReference>
<keyword evidence="1" id="KW-0732">Signal</keyword>
<feature type="signal peptide" evidence="1">
    <location>
        <begin position="1"/>
        <end position="30"/>
    </location>
</feature>